<dbReference type="PROSITE" id="PS51186">
    <property type="entry name" value="GNAT"/>
    <property type="match status" value="1"/>
</dbReference>
<feature type="domain" description="N-acetyltransferase" evidence="1">
    <location>
        <begin position="1"/>
        <end position="150"/>
    </location>
</feature>
<evidence type="ECO:0000259" key="1">
    <source>
        <dbReference type="PROSITE" id="PS51186"/>
    </source>
</evidence>
<evidence type="ECO:0000313" key="3">
    <source>
        <dbReference type="Proteomes" id="UP001146670"/>
    </source>
</evidence>
<comment type="caution">
    <text evidence="2">The sequence shown here is derived from an EMBL/GenBank/DDBJ whole genome shotgun (WGS) entry which is preliminary data.</text>
</comment>
<dbReference type="RefSeq" id="WP_268751839.1">
    <property type="nucleotide sequence ID" value="NZ_JAPRFQ010000001.1"/>
</dbReference>
<accession>A0A9X3FMQ0</accession>
<dbReference type="Proteomes" id="UP001146670">
    <property type="component" value="Unassembled WGS sequence"/>
</dbReference>
<name>A0A9X3FMQ0_9LACT</name>
<dbReference type="InterPro" id="IPR000182">
    <property type="entry name" value="GNAT_dom"/>
</dbReference>
<dbReference type="CDD" id="cd04301">
    <property type="entry name" value="NAT_SF"/>
    <property type="match status" value="1"/>
</dbReference>
<dbReference type="GO" id="GO:0016747">
    <property type="term" value="F:acyltransferase activity, transferring groups other than amino-acyl groups"/>
    <property type="evidence" value="ECO:0007669"/>
    <property type="project" value="InterPro"/>
</dbReference>
<dbReference type="InterPro" id="IPR016181">
    <property type="entry name" value="Acyl_CoA_acyltransferase"/>
</dbReference>
<dbReference type="EMBL" id="JAPRFR010000001">
    <property type="protein sequence ID" value="MCZ0725523.1"/>
    <property type="molecule type" value="Genomic_DNA"/>
</dbReference>
<gene>
    <name evidence="2" type="ORF">OW157_02940</name>
</gene>
<sequence>MRFLDITIETLSQHQNFASKQFEGLDWGGSQMLAQKINKQNLLASEHILLLIDDNTSRPQLIGHGALLQEDIVKGLNLSPFIAAIYVHPDYRGQGYSLKITDHLMTIAHLEGYNRAYIVTKHKGLYEKLAFKQIDLVTNIKGETMRLLTRSIIHLEDDKSDNEVNSAKD</sequence>
<organism evidence="2 3">
    <name type="scientific">Aerococcus kribbianus</name>
    <dbReference type="NCBI Taxonomy" id="2999064"/>
    <lineage>
        <taxon>Bacteria</taxon>
        <taxon>Bacillati</taxon>
        <taxon>Bacillota</taxon>
        <taxon>Bacilli</taxon>
        <taxon>Lactobacillales</taxon>
        <taxon>Aerococcaceae</taxon>
        <taxon>Aerococcus</taxon>
    </lineage>
</organism>
<dbReference type="Gene3D" id="3.40.630.30">
    <property type="match status" value="1"/>
</dbReference>
<proteinExistence type="predicted"/>
<dbReference type="AlphaFoldDB" id="A0A9X3FMQ0"/>
<evidence type="ECO:0000313" key="2">
    <source>
        <dbReference type="EMBL" id="MCZ0725523.1"/>
    </source>
</evidence>
<keyword evidence="3" id="KW-1185">Reference proteome</keyword>
<protein>
    <submittedName>
        <fullName evidence="2">GNAT family N-acetyltransferase</fullName>
    </submittedName>
</protein>
<reference evidence="2" key="1">
    <citation type="submission" date="2022-12" db="EMBL/GenBank/DDBJ databases">
        <title>Description and comparative metabolic analysis of Aerococcus sp. nov., isolated from the feces of a pig.</title>
        <authorList>
            <person name="Chang Y.-H."/>
        </authorList>
    </citation>
    <scope>NUCLEOTIDE SEQUENCE</scope>
    <source>
        <strain evidence="2">YH-aer222</strain>
    </source>
</reference>
<dbReference type="Pfam" id="PF13508">
    <property type="entry name" value="Acetyltransf_7"/>
    <property type="match status" value="1"/>
</dbReference>
<dbReference type="SUPFAM" id="SSF55729">
    <property type="entry name" value="Acyl-CoA N-acyltransferases (Nat)"/>
    <property type="match status" value="1"/>
</dbReference>